<gene>
    <name evidence="1" type="ORF">S01H1_38328</name>
</gene>
<feature type="non-terminal residue" evidence="1">
    <location>
        <position position="128"/>
    </location>
</feature>
<protein>
    <submittedName>
        <fullName evidence="1">Uncharacterized protein</fullName>
    </submittedName>
</protein>
<dbReference type="EMBL" id="BARS01024126">
    <property type="protein sequence ID" value="GAG04231.1"/>
    <property type="molecule type" value="Genomic_DNA"/>
</dbReference>
<accession>X0VUK2</accession>
<dbReference type="AlphaFoldDB" id="X0VUK2"/>
<proteinExistence type="predicted"/>
<evidence type="ECO:0000313" key="1">
    <source>
        <dbReference type="EMBL" id="GAG04231.1"/>
    </source>
</evidence>
<sequence>MRSDKLPEIPDEVLHRANQKWIWAEGEEFGHETLGKVLSPHRDRLRRVAREGRARSSYEIDETILSYIADEKNLESRDEALEVLSKKVNRRRGQKRVSKDWASISMTGLRAFAQVIEEWMRTEGHGWN</sequence>
<name>X0VUK2_9ZZZZ</name>
<reference evidence="1" key="1">
    <citation type="journal article" date="2014" name="Front. Microbiol.">
        <title>High frequency of phylogenetically diverse reductive dehalogenase-homologous genes in deep subseafloor sedimentary metagenomes.</title>
        <authorList>
            <person name="Kawai M."/>
            <person name="Futagami T."/>
            <person name="Toyoda A."/>
            <person name="Takaki Y."/>
            <person name="Nishi S."/>
            <person name="Hori S."/>
            <person name="Arai W."/>
            <person name="Tsubouchi T."/>
            <person name="Morono Y."/>
            <person name="Uchiyama I."/>
            <person name="Ito T."/>
            <person name="Fujiyama A."/>
            <person name="Inagaki F."/>
            <person name="Takami H."/>
        </authorList>
    </citation>
    <scope>NUCLEOTIDE SEQUENCE</scope>
    <source>
        <strain evidence="1">Expedition CK06-06</strain>
    </source>
</reference>
<organism evidence="1">
    <name type="scientific">marine sediment metagenome</name>
    <dbReference type="NCBI Taxonomy" id="412755"/>
    <lineage>
        <taxon>unclassified sequences</taxon>
        <taxon>metagenomes</taxon>
        <taxon>ecological metagenomes</taxon>
    </lineage>
</organism>
<comment type="caution">
    <text evidence="1">The sequence shown here is derived from an EMBL/GenBank/DDBJ whole genome shotgun (WGS) entry which is preliminary data.</text>
</comment>